<reference evidence="3" key="1">
    <citation type="submission" date="2019-12" db="EMBL/GenBank/DDBJ databases">
        <title>High-Quality draft genome sequences of three cyanobacteria isolated from the limestone walls of the Old Cathedral of Coimbra.</title>
        <authorList>
            <person name="Tiago I."/>
            <person name="Soares F."/>
            <person name="Portugal A."/>
        </authorList>
    </citation>
    <scope>NUCLEOTIDE SEQUENCE [LARGE SCALE GENOMIC DNA]</scope>
    <source>
        <strain evidence="3">C</strain>
    </source>
</reference>
<feature type="transmembrane region" description="Helical" evidence="1">
    <location>
        <begin position="196"/>
        <end position="217"/>
    </location>
</feature>
<protein>
    <submittedName>
        <fullName evidence="3">FHA domain-containing protein</fullName>
    </submittedName>
</protein>
<evidence type="ECO:0000313" key="3">
    <source>
        <dbReference type="EMBL" id="NCJ06282.1"/>
    </source>
</evidence>
<sequence>MHQERHVLVVDALQNRAFVLEAATYSIGRDVTNAIVINNASVSRQHALLLRLPVPGTHLYRYRLVDGNAQGKPSVNGIFINGQRCSSCELKNGDLITFGLDIQATYLKVEMPADAFVEYLEAIQFHSIKSGPVSPKETMIAALNGAELEAELEAILMAERTILSVDSAHGAPTLRSPRPSSFVTQKPPQTTKLNRLGMILAGMVLISVLGGLGIWQFSVNSNPNPVKPLAQPQDSS</sequence>
<keyword evidence="1" id="KW-0472">Membrane</keyword>
<gene>
    <name evidence="3" type="ORF">GS597_07105</name>
</gene>
<name>A0A8K1ZY51_9CYAN</name>
<dbReference type="Proteomes" id="UP000607397">
    <property type="component" value="Unassembled WGS sequence"/>
</dbReference>
<accession>A0A8K1ZY51</accession>
<organism evidence="3 4">
    <name type="scientific">Petrachloros mirabilis ULC683</name>
    <dbReference type="NCBI Taxonomy" id="2781853"/>
    <lineage>
        <taxon>Bacteria</taxon>
        <taxon>Bacillati</taxon>
        <taxon>Cyanobacteriota</taxon>
        <taxon>Cyanophyceae</taxon>
        <taxon>Synechococcales</taxon>
        <taxon>Petrachlorosaceae</taxon>
        <taxon>Petrachloros</taxon>
        <taxon>Petrachloros mirabilis</taxon>
    </lineage>
</organism>
<dbReference type="Pfam" id="PF00498">
    <property type="entry name" value="FHA"/>
    <property type="match status" value="1"/>
</dbReference>
<dbReference type="SUPFAM" id="SSF49879">
    <property type="entry name" value="SMAD/FHA domain"/>
    <property type="match status" value="1"/>
</dbReference>
<proteinExistence type="predicted"/>
<dbReference type="EMBL" id="WVIC01000011">
    <property type="protein sequence ID" value="NCJ06282.1"/>
    <property type="molecule type" value="Genomic_DNA"/>
</dbReference>
<dbReference type="AlphaFoldDB" id="A0A8K1ZY51"/>
<dbReference type="SMART" id="SM00240">
    <property type="entry name" value="FHA"/>
    <property type="match status" value="1"/>
</dbReference>
<keyword evidence="4" id="KW-1185">Reference proteome</keyword>
<dbReference type="InterPro" id="IPR008984">
    <property type="entry name" value="SMAD_FHA_dom_sf"/>
</dbReference>
<keyword evidence="1" id="KW-1133">Transmembrane helix</keyword>
<feature type="domain" description="FHA" evidence="2">
    <location>
        <begin position="25"/>
        <end position="85"/>
    </location>
</feature>
<keyword evidence="1" id="KW-0812">Transmembrane</keyword>
<evidence type="ECO:0000256" key="1">
    <source>
        <dbReference type="SAM" id="Phobius"/>
    </source>
</evidence>
<dbReference type="PROSITE" id="PS50006">
    <property type="entry name" value="FHA_DOMAIN"/>
    <property type="match status" value="1"/>
</dbReference>
<dbReference type="InterPro" id="IPR000253">
    <property type="entry name" value="FHA_dom"/>
</dbReference>
<comment type="caution">
    <text evidence="3">The sequence shown here is derived from an EMBL/GenBank/DDBJ whole genome shotgun (WGS) entry which is preliminary data.</text>
</comment>
<dbReference type="Gene3D" id="2.60.200.20">
    <property type="match status" value="1"/>
</dbReference>
<evidence type="ECO:0000259" key="2">
    <source>
        <dbReference type="PROSITE" id="PS50006"/>
    </source>
</evidence>
<evidence type="ECO:0000313" key="4">
    <source>
        <dbReference type="Proteomes" id="UP000607397"/>
    </source>
</evidence>